<feature type="compositionally biased region" description="Basic and acidic residues" evidence="1">
    <location>
        <begin position="241"/>
        <end position="253"/>
    </location>
</feature>
<feature type="region of interest" description="Disordered" evidence="1">
    <location>
        <begin position="743"/>
        <end position="772"/>
    </location>
</feature>
<gene>
    <name evidence="2" type="ORF">EGW08_007118</name>
</gene>
<name>A0A433TU77_ELYCH</name>
<feature type="compositionally biased region" description="Basic residues" evidence="1">
    <location>
        <begin position="571"/>
        <end position="582"/>
    </location>
</feature>
<dbReference type="AlphaFoldDB" id="A0A433TU77"/>
<dbReference type="STRING" id="188477.A0A433TU77"/>
<organism evidence="2 3">
    <name type="scientific">Elysia chlorotica</name>
    <name type="common">Eastern emerald elysia</name>
    <name type="synonym">Sea slug</name>
    <dbReference type="NCBI Taxonomy" id="188477"/>
    <lineage>
        <taxon>Eukaryota</taxon>
        <taxon>Metazoa</taxon>
        <taxon>Spiralia</taxon>
        <taxon>Lophotrochozoa</taxon>
        <taxon>Mollusca</taxon>
        <taxon>Gastropoda</taxon>
        <taxon>Heterobranchia</taxon>
        <taxon>Euthyneura</taxon>
        <taxon>Panpulmonata</taxon>
        <taxon>Sacoglossa</taxon>
        <taxon>Placobranchoidea</taxon>
        <taxon>Plakobranchidae</taxon>
        <taxon>Elysia</taxon>
    </lineage>
</organism>
<dbReference type="Proteomes" id="UP000271974">
    <property type="component" value="Unassembled WGS sequence"/>
</dbReference>
<dbReference type="OrthoDB" id="10257471at2759"/>
<accession>A0A433TU77</accession>
<evidence type="ECO:0000313" key="3">
    <source>
        <dbReference type="Proteomes" id="UP000271974"/>
    </source>
</evidence>
<feature type="region of interest" description="Disordered" evidence="1">
    <location>
        <begin position="238"/>
        <end position="265"/>
    </location>
</feature>
<dbReference type="EMBL" id="RQTK01000181">
    <property type="protein sequence ID" value="RUS85113.1"/>
    <property type="molecule type" value="Genomic_DNA"/>
</dbReference>
<comment type="caution">
    <text evidence="2">The sequence shown here is derived from an EMBL/GenBank/DDBJ whole genome shotgun (WGS) entry which is preliminary data.</text>
</comment>
<evidence type="ECO:0000313" key="2">
    <source>
        <dbReference type="EMBL" id="RUS85113.1"/>
    </source>
</evidence>
<feature type="region of interest" description="Disordered" evidence="1">
    <location>
        <begin position="550"/>
        <end position="583"/>
    </location>
</feature>
<feature type="compositionally biased region" description="Low complexity" evidence="1">
    <location>
        <begin position="754"/>
        <end position="772"/>
    </location>
</feature>
<keyword evidence="3" id="KW-1185">Reference proteome</keyword>
<proteinExistence type="predicted"/>
<evidence type="ECO:0000256" key="1">
    <source>
        <dbReference type="SAM" id="MobiDB-lite"/>
    </source>
</evidence>
<feature type="region of interest" description="Disordered" evidence="1">
    <location>
        <begin position="598"/>
        <end position="635"/>
    </location>
</feature>
<feature type="compositionally biased region" description="Polar residues" evidence="1">
    <location>
        <begin position="254"/>
        <end position="265"/>
    </location>
</feature>
<sequence>MAKPSVILLVSSLDHQLDQVMSIFTSVVNKFPDAKVVLTITSDGGETASDYTGKVNKMKEILSAGFRDWLAQRKAALKQRIEEIRGTVTTIISSQLPAQRKSQPDEQALVPALTKHVKNVLTSSLSVDEDVLTTNTSTNEGVPELRQKIVQLVTRETAATENPMLPSPVSKHFVYGVILEMTEAGIVLLPRKEFSEVLRNKLSLQYSKQWKEAFLEEVIRYLIYTGHILEFPALTSPTDADWSREKSIAKKETSPANKTETGSLPAQNGHAQSFVCVDPETFANMISACIIEDNKTTFRLEAGRFWPPESGFQPPEPSSLARVLEDIPGHGVIREAVLPLLWQDFGLSESQIQHCVSLLQHLGVFADHPTAHSDIAGLAMPDYLALSAVQCYTLVLMNLLPNTKPVNMCTEISTTGLDITARVNGDEPGMEEEAVSKLWAHLVPAVLVLQDFLHQELPGYTSISLHGDVFFNMASTNQDVELSLERCILSWQACGGHMTVPYRDETRQLDLELLFPFKGDEAKNVWTPVEFLSLVMKKRMASLGGQIQTNVQKPTDQHQHPPERSATLTRTRSKRQTPKKKVVSVTWKTNIAEDLEMKSLVPDHKGTTVKPSEAPPVSTTNASSSTTTPSSTTTTTTAIDSAVAAVTQVVTHSGLSPEDMMREKRQLAARFVSAMMAAGVVKYISNACTKDADGGAGVLTEAQISVAEATAQAAMAVHSGHLEGAASAVIDALQAAHASGGWNKSAHASGGWNKSRGSKSSQGKSSKTCSVF</sequence>
<reference evidence="2 3" key="1">
    <citation type="submission" date="2019-01" db="EMBL/GenBank/DDBJ databases">
        <title>A draft genome assembly of the solar-powered sea slug Elysia chlorotica.</title>
        <authorList>
            <person name="Cai H."/>
            <person name="Li Q."/>
            <person name="Fang X."/>
            <person name="Li J."/>
            <person name="Curtis N.E."/>
            <person name="Altenburger A."/>
            <person name="Shibata T."/>
            <person name="Feng M."/>
            <person name="Maeda T."/>
            <person name="Schwartz J.A."/>
            <person name="Shigenobu S."/>
            <person name="Lundholm N."/>
            <person name="Nishiyama T."/>
            <person name="Yang H."/>
            <person name="Hasebe M."/>
            <person name="Li S."/>
            <person name="Pierce S.K."/>
            <person name="Wang J."/>
        </authorList>
    </citation>
    <scope>NUCLEOTIDE SEQUENCE [LARGE SCALE GENOMIC DNA]</scope>
    <source>
        <strain evidence="2">EC2010</strain>
        <tissue evidence="2">Whole organism of an adult</tissue>
    </source>
</reference>
<protein>
    <submittedName>
        <fullName evidence="2">Uncharacterized protein</fullName>
    </submittedName>
</protein>
<feature type="compositionally biased region" description="Low complexity" evidence="1">
    <location>
        <begin position="615"/>
        <end position="635"/>
    </location>
</feature>